<dbReference type="InterPro" id="IPR001173">
    <property type="entry name" value="Glyco_trans_2-like"/>
</dbReference>
<dbReference type="AlphaFoldDB" id="A0A5C7B5S5"/>
<dbReference type="Pfam" id="PF00535">
    <property type="entry name" value="Glycos_transf_2"/>
    <property type="match status" value="1"/>
</dbReference>
<dbReference type="EMBL" id="VOSB01000014">
    <property type="protein sequence ID" value="TXE17125.1"/>
    <property type="molecule type" value="Genomic_DNA"/>
</dbReference>
<proteinExistence type="predicted"/>
<accession>A0A5C7B5S5</accession>
<sequence length="262" mass="30955">MLISIITINYNNLQGLKSTMNSVFEQSYKDVEYIIIDGSSTDGSKDFIESKKESLYYWVSEKDGGIYDAMNKGIEKATGDYFLFLNSGDWLVDNFVIEKFVNFKPVEDIVYGDHFVDLNKKTLRKYMPKKMTIGTALTSTINHQSIFYSFRVFINNRYSLDHEILADWVLTNNAIIFNENTTRYIDLVICYYDINGVSSDFILRHLERNRYLKDHFDPLFLNLLKDYKRLHKKHETLQRKSLVKAVLWIHQLKVQLSHYFKK</sequence>
<name>A0A5C7B5S5_9FLAO</name>
<dbReference type="OrthoDB" id="9788101at2"/>
<evidence type="ECO:0000313" key="3">
    <source>
        <dbReference type="Proteomes" id="UP000321938"/>
    </source>
</evidence>
<keyword evidence="2" id="KW-0808">Transferase</keyword>
<dbReference type="CDD" id="cd06433">
    <property type="entry name" value="GT_2_WfgS_like"/>
    <property type="match status" value="1"/>
</dbReference>
<feature type="domain" description="Glycosyltransferase 2-like" evidence="1">
    <location>
        <begin position="4"/>
        <end position="158"/>
    </location>
</feature>
<evidence type="ECO:0000313" key="2">
    <source>
        <dbReference type="EMBL" id="TXE17125.1"/>
    </source>
</evidence>
<protein>
    <submittedName>
        <fullName evidence="2">Glycosyltransferase</fullName>
    </submittedName>
</protein>
<gene>
    <name evidence="2" type="ORF">ES692_10730</name>
</gene>
<comment type="caution">
    <text evidence="2">The sequence shown here is derived from an EMBL/GenBank/DDBJ whole genome shotgun (WGS) entry which is preliminary data.</text>
</comment>
<dbReference type="PANTHER" id="PTHR22916:SF67">
    <property type="entry name" value="COLANIC ACID BIOSYNTHESIS GLYCOSYL TRANSFERASE WCAE-RELATED"/>
    <property type="match status" value="1"/>
</dbReference>
<dbReference type="RefSeq" id="WP_147231747.1">
    <property type="nucleotide sequence ID" value="NZ_VOSB01000014.1"/>
</dbReference>
<dbReference type="PANTHER" id="PTHR22916">
    <property type="entry name" value="GLYCOSYLTRANSFERASE"/>
    <property type="match status" value="1"/>
</dbReference>
<keyword evidence="3" id="KW-1185">Reference proteome</keyword>
<organism evidence="2 3">
    <name type="scientific">Psychroserpens burtonensis</name>
    <dbReference type="NCBI Taxonomy" id="49278"/>
    <lineage>
        <taxon>Bacteria</taxon>
        <taxon>Pseudomonadati</taxon>
        <taxon>Bacteroidota</taxon>
        <taxon>Flavobacteriia</taxon>
        <taxon>Flavobacteriales</taxon>
        <taxon>Flavobacteriaceae</taxon>
        <taxon>Psychroserpens</taxon>
    </lineage>
</organism>
<dbReference type="InterPro" id="IPR029044">
    <property type="entry name" value="Nucleotide-diphossugar_trans"/>
</dbReference>
<evidence type="ECO:0000259" key="1">
    <source>
        <dbReference type="Pfam" id="PF00535"/>
    </source>
</evidence>
<dbReference type="SUPFAM" id="SSF53448">
    <property type="entry name" value="Nucleotide-diphospho-sugar transferases"/>
    <property type="match status" value="1"/>
</dbReference>
<reference evidence="2 3" key="1">
    <citation type="submission" date="2019-08" db="EMBL/GenBank/DDBJ databases">
        <title>Genome of Psychroserpens burtonensis ACAM 167.</title>
        <authorList>
            <person name="Bowman J.P."/>
        </authorList>
    </citation>
    <scope>NUCLEOTIDE SEQUENCE [LARGE SCALE GENOMIC DNA]</scope>
    <source>
        <strain evidence="2 3">ACAM 167</strain>
    </source>
</reference>
<dbReference type="GO" id="GO:0016758">
    <property type="term" value="F:hexosyltransferase activity"/>
    <property type="evidence" value="ECO:0007669"/>
    <property type="project" value="UniProtKB-ARBA"/>
</dbReference>
<dbReference type="Proteomes" id="UP000321938">
    <property type="component" value="Unassembled WGS sequence"/>
</dbReference>
<dbReference type="Gene3D" id="3.90.550.10">
    <property type="entry name" value="Spore Coat Polysaccharide Biosynthesis Protein SpsA, Chain A"/>
    <property type="match status" value="1"/>
</dbReference>